<organism evidence="2 3">
    <name type="scientific">Kribbella flavida (strain DSM 17836 / JCM 10339 / NBRC 14399)</name>
    <dbReference type="NCBI Taxonomy" id="479435"/>
    <lineage>
        <taxon>Bacteria</taxon>
        <taxon>Bacillati</taxon>
        <taxon>Actinomycetota</taxon>
        <taxon>Actinomycetes</taxon>
        <taxon>Propionibacteriales</taxon>
        <taxon>Kribbellaceae</taxon>
        <taxon>Kribbella</taxon>
    </lineage>
</organism>
<dbReference type="Gene3D" id="1.10.10.10">
    <property type="entry name" value="Winged helix-like DNA-binding domain superfamily/Winged helix DNA-binding domain"/>
    <property type="match status" value="1"/>
</dbReference>
<dbReference type="InterPro" id="IPR036388">
    <property type="entry name" value="WH-like_DNA-bd_sf"/>
</dbReference>
<reference evidence="3" key="1">
    <citation type="submission" date="2009-09" db="EMBL/GenBank/DDBJ databases">
        <title>The complete genome of Kribbella flavida DSM 17836.</title>
        <authorList>
            <consortium name="US DOE Joint Genome Institute (JGI-PGF)"/>
            <person name="Lucas S."/>
            <person name="Copeland A."/>
            <person name="Lapidus A."/>
            <person name="Glavina del Rio T."/>
            <person name="Dalin E."/>
            <person name="Tice H."/>
            <person name="Bruce D."/>
            <person name="Goodwin L."/>
            <person name="Pitluck S."/>
            <person name="Kyrpides N."/>
            <person name="Mavromatis K."/>
            <person name="Ivanova N."/>
            <person name="Saunders E."/>
            <person name="Brettin T."/>
            <person name="Detter J.C."/>
            <person name="Han C."/>
            <person name="Larimer F."/>
            <person name="Land M."/>
            <person name="Hauser L."/>
            <person name="Markowitz V."/>
            <person name="Cheng J.-F."/>
            <person name="Hugenholtz P."/>
            <person name="Woyke T."/>
            <person name="Wu D."/>
            <person name="Pukall R."/>
            <person name="Klenk H.-P."/>
            <person name="Eisen J.A."/>
        </authorList>
    </citation>
    <scope>NUCLEOTIDE SEQUENCE [LARGE SCALE GENOMIC DNA]</scope>
    <source>
        <strain evidence="3">DSM 17836 / JCM 10339 / NBRC 14399</strain>
    </source>
</reference>
<dbReference type="InterPro" id="IPR036390">
    <property type="entry name" value="WH_DNA-bd_sf"/>
</dbReference>
<dbReference type="EMBL" id="CP001736">
    <property type="protein sequence ID" value="ADB31136.1"/>
    <property type="molecule type" value="Genomic_DNA"/>
</dbReference>
<dbReference type="KEGG" id="kfl:Kfla_2047"/>
<dbReference type="Proteomes" id="UP000007967">
    <property type="component" value="Chromosome"/>
</dbReference>
<dbReference type="Pfam" id="PF01047">
    <property type="entry name" value="MarR"/>
    <property type="match status" value="1"/>
</dbReference>
<evidence type="ECO:0000313" key="2">
    <source>
        <dbReference type="EMBL" id="ADB31136.1"/>
    </source>
</evidence>
<dbReference type="InterPro" id="IPR000835">
    <property type="entry name" value="HTH_MarR-typ"/>
</dbReference>
<dbReference type="OrthoDB" id="9815567at2"/>
<name>D2PR03_KRIFD</name>
<feature type="domain" description="HTH marR-type" evidence="1">
    <location>
        <begin position="21"/>
        <end position="157"/>
    </location>
</feature>
<dbReference type="eggNOG" id="COG1846">
    <property type="taxonomic scope" value="Bacteria"/>
</dbReference>
<dbReference type="SUPFAM" id="SSF46785">
    <property type="entry name" value="Winged helix' DNA-binding domain"/>
    <property type="match status" value="1"/>
</dbReference>
<dbReference type="GO" id="GO:0003700">
    <property type="term" value="F:DNA-binding transcription factor activity"/>
    <property type="evidence" value="ECO:0007669"/>
    <property type="project" value="InterPro"/>
</dbReference>
<dbReference type="RefSeq" id="WP_012919692.1">
    <property type="nucleotide sequence ID" value="NC_013729.1"/>
</dbReference>
<dbReference type="InterPro" id="IPR011991">
    <property type="entry name" value="ArsR-like_HTH"/>
</dbReference>
<sequence>MVAPVDPSPRRPREARDFPYRSELLASLSALILLWESPGLQSEILTSSGEPIDQPAHSALRHLAAGQPMRPSDLAQVMGTGPSNISKILKRLEAAGFIERGPDPEDTRSTLITLTSEGQTAARHIYDLGDAMIAQVLATWSPRDIARYTELTKRFTADAIAAAEVMRREGLTHPR</sequence>
<dbReference type="HOGENOM" id="CLU_083287_15_0_11"/>
<dbReference type="SMART" id="SM00347">
    <property type="entry name" value="HTH_MARR"/>
    <property type="match status" value="1"/>
</dbReference>
<evidence type="ECO:0000313" key="3">
    <source>
        <dbReference type="Proteomes" id="UP000007967"/>
    </source>
</evidence>
<dbReference type="AlphaFoldDB" id="D2PR03"/>
<dbReference type="GO" id="GO:0006950">
    <property type="term" value="P:response to stress"/>
    <property type="evidence" value="ECO:0007669"/>
    <property type="project" value="TreeGrafter"/>
</dbReference>
<dbReference type="InterPro" id="IPR039422">
    <property type="entry name" value="MarR/SlyA-like"/>
</dbReference>
<protein>
    <submittedName>
        <fullName evidence="2">Transcriptional regulator, MarR family</fullName>
    </submittedName>
</protein>
<dbReference type="CDD" id="cd00090">
    <property type="entry name" value="HTH_ARSR"/>
    <property type="match status" value="1"/>
</dbReference>
<accession>D2PR03</accession>
<dbReference type="PRINTS" id="PR00598">
    <property type="entry name" value="HTHMARR"/>
</dbReference>
<reference evidence="2 3" key="2">
    <citation type="journal article" date="2010" name="Stand. Genomic Sci.">
        <title>Complete genome sequence of Kribbella flavida type strain (IFO 14399).</title>
        <authorList>
            <person name="Pukall R."/>
            <person name="Lapidus A."/>
            <person name="Glavina Del Rio T."/>
            <person name="Copeland A."/>
            <person name="Tice H."/>
            <person name="Cheng J.-F."/>
            <person name="Lucas S."/>
            <person name="Chen F."/>
            <person name="Nolan M."/>
            <person name="LaButti K."/>
            <person name="Pati A."/>
            <person name="Ivanova N."/>
            <person name="Mavrommatis K."/>
            <person name="Mikhailova N."/>
            <person name="Pitluck S."/>
            <person name="Bruce D."/>
            <person name="Goodwin L."/>
            <person name="Land M."/>
            <person name="Hauser L."/>
            <person name="Chang Y.-J."/>
            <person name="Jeffries C.D."/>
            <person name="Chen A."/>
            <person name="Palaniappan K."/>
            <person name="Chain P."/>
            <person name="Rohde M."/>
            <person name="Goeker M."/>
            <person name="Bristow J."/>
            <person name="Eisen J.A."/>
            <person name="Markowitz V."/>
            <person name="Hugenholtz P."/>
            <person name="Kyrpides N.C."/>
            <person name="Klenk H.-P."/>
            <person name="Brettin T."/>
        </authorList>
    </citation>
    <scope>NUCLEOTIDE SEQUENCE [LARGE SCALE GENOMIC DNA]</scope>
    <source>
        <strain evidence="3">DSM 17836 / JCM 10339 / NBRC 14399</strain>
    </source>
</reference>
<gene>
    <name evidence="2" type="ordered locus">Kfla_2047</name>
</gene>
<dbReference type="PROSITE" id="PS50995">
    <property type="entry name" value="HTH_MARR_2"/>
    <property type="match status" value="1"/>
</dbReference>
<evidence type="ECO:0000259" key="1">
    <source>
        <dbReference type="PROSITE" id="PS50995"/>
    </source>
</evidence>
<dbReference type="PANTHER" id="PTHR33164">
    <property type="entry name" value="TRANSCRIPTIONAL REGULATOR, MARR FAMILY"/>
    <property type="match status" value="1"/>
</dbReference>
<dbReference type="PANTHER" id="PTHR33164:SF57">
    <property type="entry name" value="MARR-FAMILY TRANSCRIPTIONAL REGULATOR"/>
    <property type="match status" value="1"/>
</dbReference>
<proteinExistence type="predicted"/>
<keyword evidence="3" id="KW-1185">Reference proteome</keyword>